<accession>A0A0C2SVL5</accession>
<gene>
    <name evidence="1" type="ORF">M378DRAFT_170993</name>
</gene>
<dbReference type="InParanoid" id="A0A0C2SVL5"/>
<dbReference type="Proteomes" id="UP000054549">
    <property type="component" value="Unassembled WGS sequence"/>
</dbReference>
<keyword evidence="2" id="KW-1185">Reference proteome</keyword>
<name>A0A0C2SVL5_AMAMK</name>
<protein>
    <submittedName>
        <fullName evidence="1">Uncharacterized protein</fullName>
    </submittedName>
</protein>
<reference evidence="1 2" key="1">
    <citation type="submission" date="2014-04" db="EMBL/GenBank/DDBJ databases">
        <title>Evolutionary Origins and Diversification of the Mycorrhizal Mutualists.</title>
        <authorList>
            <consortium name="DOE Joint Genome Institute"/>
            <consortium name="Mycorrhizal Genomics Consortium"/>
            <person name="Kohler A."/>
            <person name="Kuo A."/>
            <person name="Nagy L.G."/>
            <person name="Floudas D."/>
            <person name="Copeland A."/>
            <person name="Barry K.W."/>
            <person name="Cichocki N."/>
            <person name="Veneault-Fourrey C."/>
            <person name="LaButti K."/>
            <person name="Lindquist E.A."/>
            <person name="Lipzen A."/>
            <person name="Lundell T."/>
            <person name="Morin E."/>
            <person name="Murat C."/>
            <person name="Riley R."/>
            <person name="Ohm R."/>
            <person name="Sun H."/>
            <person name="Tunlid A."/>
            <person name="Henrissat B."/>
            <person name="Grigoriev I.V."/>
            <person name="Hibbett D.S."/>
            <person name="Martin F."/>
        </authorList>
    </citation>
    <scope>NUCLEOTIDE SEQUENCE [LARGE SCALE GENOMIC DNA]</scope>
    <source>
        <strain evidence="1 2">Koide BX008</strain>
    </source>
</reference>
<dbReference type="EMBL" id="KN818347">
    <property type="protein sequence ID" value="KIL58109.1"/>
    <property type="molecule type" value="Genomic_DNA"/>
</dbReference>
<dbReference type="HOGENOM" id="CLU_2978636_0_0_1"/>
<evidence type="ECO:0000313" key="2">
    <source>
        <dbReference type="Proteomes" id="UP000054549"/>
    </source>
</evidence>
<organism evidence="1 2">
    <name type="scientific">Amanita muscaria (strain Koide BX008)</name>
    <dbReference type="NCBI Taxonomy" id="946122"/>
    <lineage>
        <taxon>Eukaryota</taxon>
        <taxon>Fungi</taxon>
        <taxon>Dikarya</taxon>
        <taxon>Basidiomycota</taxon>
        <taxon>Agaricomycotina</taxon>
        <taxon>Agaricomycetes</taxon>
        <taxon>Agaricomycetidae</taxon>
        <taxon>Agaricales</taxon>
        <taxon>Pluteineae</taxon>
        <taxon>Amanitaceae</taxon>
        <taxon>Amanita</taxon>
    </lineage>
</organism>
<proteinExistence type="predicted"/>
<evidence type="ECO:0000313" key="1">
    <source>
        <dbReference type="EMBL" id="KIL58109.1"/>
    </source>
</evidence>
<dbReference type="AlphaFoldDB" id="A0A0C2SVL5"/>
<sequence>MLSPPSPEMLFAYIKVDTTLPEYDLKSVQMKKEERKGAWSCFRSYMPANPWQRSLAQD</sequence>